<protein>
    <recommendedName>
        <fullName evidence="6">Flp pilus-assembly TadG-like N-terminal domain-containing protein</fullName>
    </recommendedName>
</protein>
<evidence type="ECO:0008006" key="6">
    <source>
        <dbReference type="Google" id="ProtNLM"/>
    </source>
</evidence>
<feature type="region of interest" description="Disordered" evidence="2">
    <location>
        <begin position="246"/>
        <end position="269"/>
    </location>
</feature>
<feature type="coiled-coil region" evidence="1">
    <location>
        <begin position="444"/>
        <end position="485"/>
    </location>
</feature>
<gene>
    <name evidence="4" type="ORF">KGF86_09030</name>
</gene>
<dbReference type="Proteomes" id="UP000681870">
    <property type="component" value="Unassembled WGS sequence"/>
</dbReference>
<proteinExistence type="predicted"/>
<feature type="region of interest" description="Disordered" evidence="2">
    <location>
        <begin position="318"/>
        <end position="347"/>
    </location>
</feature>
<keyword evidence="3" id="KW-0472">Membrane</keyword>
<reference evidence="4 5" key="1">
    <citation type="submission" date="2021-05" db="EMBL/GenBank/DDBJ databases">
        <title>Ornithinibacillus massiliensis sp. nov.</title>
        <authorList>
            <person name="Iwaza R."/>
            <person name="Lagier J.-C."/>
            <person name="Raoult D."/>
        </authorList>
    </citation>
    <scope>NUCLEOTIDE SEQUENCE [LARGE SCALE GENOMIC DNA]</scope>
    <source>
        <strain evidence="4 5">Marseille-P3601</strain>
    </source>
</reference>
<dbReference type="EMBL" id="JAGXBY010000003">
    <property type="protein sequence ID" value="MBS3680358.1"/>
    <property type="molecule type" value="Genomic_DNA"/>
</dbReference>
<name>A0ABS5MF30_9BACI</name>
<feature type="transmembrane region" description="Helical" evidence="3">
    <location>
        <begin position="20"/>
        <end position="39"/>
    </location>
</feature>
<organism evidence="4 5">
    <name type="scientific">Ornithinibacillus massiliensis</name>
    <dbReference type="NCBI Taxonomy" id="1944633"/>
    <lineage>
        <taxon>Bacteria</taxon>
        <taxon>Bacillati</taxon>
        <taxon>Bacillota</taxon>
        <taxon>Bacilli</taxon>
        <taxon>Bacillales</taxon>
        <taxon>Bacillaceae</taxon>
        <taxon>Ornithinibacillus</taxon>
    </lineage>
</organism>
<keyword evidence="5" id="KW-1185">Reference proteome</keyword>
<feature type="coiled-coil region" evidence="1">
    <location>
        <begin position="170"/>
        <end position="208"/>
    </location>
</feature>
<evidence type="ECO:0000313" key="4">
    <source>
        <dbReference type="EMBL" id="MBS3680358.1"/>
    </source>
</evidence>
<evidence type="ECO:0000256" key="1">
    <source>
        <dbReference type="SAM" id="Coils"/>
    </source>
</evidence>
<keyword evidence="3" id="KW-1133">Transmembrane helix</keyword>
<feature type="compositionally biased region" description="Acidic residues" evidence="2">
    <location>
        <begin position="252"/>
        <end position="264"/>
    </location>
</feature>
<evidence type="ECO:0000256" key="2">
    <source>
        <dbReference type="SAM" id="MobiDB-lite"/>
    </source>
</evidence>
<evidence type="ECO:0000313" key="5">
    <source>
        <dbReference type="Proteomes" id="UP000681870"/>
    </source>
</evidence>
<dbReference type="RefSeq" id="WP_211741635.1">
    <property type="nucleotide sequence ID" value="NZ_JAGXBY010000003.1"/>
</dbReference>
<dbReference type="InterPro" id="IPR043756">
    <property type="entry name" value="DUF5702"/>
</dbReference>
<accession>A0ABS5MF30</accession>
<keyword evidence="3" id="KW-0812">Transmembrane</keyword>
<comment type="caution">
    <text evidence="4">The sequence shown here is derived from an EMBL/GenBank/DDBJ whole genome shotgun (WGS) entry which is preliminary data.</text>
</comment>
<dbReference type="Pfam" id="PF18960">
    <property type="entry name" value="DUF5702"/>
    <property type="match status" value="1"/>
</dbReference>
<sequence>MKRITKKIWHKFFINENGAVSVYLIIIALLLLLFNAVLIDYARILIAERQTEEAAKAALRSTMSAYNTSLQDKGLFALDGNQGEAETIFREVFQKNLSTGEGEHFDFLGLKPVDSEISLNINLERSLANKDILKYQILEEMKYKAPVEVGEAVIKNFLSVAEQVEQASDYAKLAKKLNDYAKDREKELDEAEKLLKEAKEILDNMSGRVQPESVRSNYPKVSVTYDIFYYHDRYKREMELIEEAERDNGNTDGDDEGNDDEVDVEELRRDTTQFKRESLSLLEDLINETTVVVSKLQDALDLIESAERTNNEMRETINNHESSSDYDNAKSISEDLEESTIGDNTDGSLEDYIYPEEMFTNLKETVEQALRKITNGSNIENNALLNKLSREFRPDVQSDFETRAKRNILGHVEDVKEYHGDGLSKVEKALEILADGRKDYIDNKDAIEEEEDKADEGMEDTKNQLDDIQDQIESLEGAMSDTQLLAELGQIASEYGEAIAANNKEFSMEDRNDTAEEALTFIDILFKNLGDLLLTARDEVYINEYILMRFKSHDFSVNGSAAYAYENNQVEYIIYGLESYGANYFAALSEIFAVRFAINLAAGFMRPEARGFGPFIWAYALGYAFTRTSTDLGNITRGRAIELFPGKSLPTMDYKDHLRLFLFAHLEGGKFQRLMAVLDNETGKDLRESPTYVTAEATATVKLWFLPQVINMLESTNVINGRVEGNEFFIEKEVNFSY</sequence>
<evidence type="ECO:0000256" key="3">
    <source>
        <dbReference type="SAM" id="Phobius"/>
    </source>
</evidence>
<keyword evidence="1" id="KW-0175">Coiled coil</keyword>